<protein>
    <recommendedName>
        <fullName evidence="14">NADH-quinone oxidoreductase</fullName>
        <ecNumber evidence="14">7.1.1.-</ecNumber>
    </recommendedName>
</protein>
<dbReference type="GO" id="GO:0048038">
    <property type="term" value="F:quinone binding"/>
    <property type="evidence" value="ECO:0007669"/>
    <property type="project" value="UniProtKB-UniRule"/>
</dbReference>
<dbReference type="InterPro" id="IPR001041">
    <property type="entry name" value="2Fe-2S_ferredoxin-type"/>
</dbReference>
<dbReference type="InterPro" id="IPR019574">
    <property type="entry name" value="NADH_UbQ_OxRdtase_Gsu_4Fe4S-bd"/>
</dbReference>
<accession>A0A1I2JY53</accession>
<dbReference type="PANTHER" id="PTHR43105:SF10">
    <property type="entry name" value="NADH-QUINONE OXIDOREDUCTASE SUBUNIT G"/>
    <property type="match status" value="1"/>
</dbReference>
<dbReference type="Proteomes" id="UP000199771">
    <property type="component" value="Unassembled WGS sequence"/>
</dbReference>
<dbReference type="PROSITE" id="PS00643">
    <property type="entry name" value="COMPLEX1_75K_3"/>
    <property type="match status" value="1"/>
</dbReference>
<reference evidence="18 19" key="1">
    <citation type="submission" date="2016-10" db="EMBL/GenBank/DDBJ databases">
        <authorList>
            <person name="de Groot N.N."/>
        </authorList>
    </citation>
    <scope>NUCLEOTIDE SEQUENCE [LARGE SCALE GENOMIC DNA]</scope>
    <source>
        <strain evidence="18 19">DSM 23609</strain>
    </source>
</reference>
<keyword evidence="8 14" id="KW-0408">Iron</keyword>
<dbReference type="InterPro" id="IPR010228">
    <property type="entry name" value="NADH_UbQ_OxRdtase_Gsu"/>
</dbReference>
<dbReference type="FunFam" id="3.10.20.740:FF:000002">
    <property type="entry name" value="NADH-quinone oxidoreductase"/>
    <property type="match status" value="1"/>
</dbReference>
<dbReference type="NCBIfam" id="TIGR01973">
    <property type="entry name" value="NuoG"/>
    <property type="match status" value="1"/>
</dbReference>
<feature type="domain" description="2Fe-2S ferredoxin-type" evidence="15">
    <location>
        <begin position="12"/>
        <end position="97"/>
    </location>
</feature>
<evidence type="ECO:0000256" key="7">
    <source>
        <dbReference type="ARBA" id="ARBA00022967"/>
    </source>
</evidence>
<dbReference type="GO" id="GO:0046872">
    <property type="term" value="F:metal ion binding"/>
    <property type="evidence" value="ECO:0007669"/>
    <property type="project" value="UniProtKB-UniRule"/>
</dbReference>
<gene>
    <name evidence="18" type="ORF">SAMN04488120_11024</name>
</gene>
<comment type="catalytic activity">
    <reaction evidence="13 14">
        <text>a quinone + NADH + 5 H(+)(in) = a quinol + NAD(+) + 4 H(+)(out)</text>
        <dbReference type="Rhea" id="RHEA:57888"/>
        <dbReference type="ChEBI" id="CHEBI:15378"/>
        <dbReference type="ChEBI" id="CHEBI:24646"/>
        <dbReference type="ChEBI" id="CHEBI:57540"/>
        <dbReference type="ChEBI" id="CHEBI:57945"/>
        <dbReference type="ChEBI" id="CHEBI:132124"/>
    </reaction>
</comment>
<dbReference type="PROSITE" id="PS51839">
    <property type="entry name" value="4FE4S_HC3"/>
    <property type="match status" value="1"/>
</dbReference>
<evidence type="ECO:0000256" key="12">
    <source>
        <dbReference type="ARBA" id="ARBA00026021"/>
    </source>
</evidence>
<evidence type="ECO:0000313" key="19">
    <source>
        <dbReference type="Proteomes" id="UP000199771"/>
    </source>
</evidence>
<evidence type="ECO:0000313" key="18">
    <source>
        <dbReference type="EMBL" id="SFF57947.1"/>
    </source>
</evidence>
<dbReference type="GO" id="GO:0042773">
    <property type="term" value="P:ATP synthesis coupled electron transport"/>
    <property type="evidence" value="ECO:0007669"/>
    <property type="project" value="InterPro"/>
</dbReference>
<dbReference type="RefSeq" id="WP_234981598.1">
    <property type="nucleotide sequence ID" value="NZ_FOOC01000010.1"/>
</dbReference>
<evidence type="ECO:0000256" key="5">
    <source>
        <dbReference type="ARBA" id="ARBA00022719"/>
    </source>
</evidence>
<dbReference type="CDD" id="cd00207">
    <property type="entry name" value="fer2"/>
    <property type="match status" value="1"/>
</dbReference>
<dbReference type="SUPFAM" id="SSF54862">
    <property type="entry name" value="4Fe-4S ferredoxins"/>
    <property type="match status" value="1"/>
</dbReference>
<dbReference type="SMART" id="SM00929">
    <property type="entry name" value="NADH-G_4Fe-4S_3"/>
    <property type="match status" value="1"/>
</dbReference>
<dbReference type="Pfam" id="PF10588">
    <property type="entry name" value="NADH-G_4Fe-4S_3"/>
    <property type="match status" value="1"/>
</dbReference>
<evidence type="ECO:0000256" key="8">
    <source>
        <dbReference type="ARBA" id="ARBA00023004"/>
    </source>
</evidence>
<dbReference type="GO" id="GO:0051539">
    <property type="term" value="F:4 iron, 4 sulfur cluster binding"/>
    <property type="evidence" value="ECO:0007669"/>
    <property type="project" value="UniProtKB-KW"/>
</dbReference>
<proteinExistence type="inferred from homology"/>
<dbReference type="Gene3D" id="3.10.20.740">
    <property type="match status" value="1"/>
</dbReference>
<keyword evidence="7 14" id="KW-1278">Translocase</keyword>
<evidence type="ECO:0000256" key="4">
    <source>
        <dbReference type="ARBA" id="ARBA00022714"/>
    </source>
</evidence>
<dbReference type="SUPFAM" id="SSF53706">
    <property type="entry name" value="Formate dehydrogenase/DMSO reductase, domains 1-3"/>
    <property type="match status" value="1"/>
</dbReference>
<dbReference type="InterPro" id="IPR054351">
    <property type="entry name" value="NADH_UbQ_OxRdtase_ferredoxin"/>
</dbReference>
<keyword evidence="5 14" id="KW-0874">Quinone</keyword>
<dbReference type="InterPro" id="IPR006656">
    <property type="entry name" value="Mopterin_OxRdtase"/>
</dbReference>
<feature type="domain" description="4Fe-4S His(Cys)3-ligated-type" evidence="17">
    <location>
        <begin position="95"/>
        <end position="134"/>
    </location>
</feature>
<evidence type="ECO:0000256" key="14">
    <source>
        <dbReference type="RuleBase" id="RU003525"/>
    </source>
</evidence>
<dbReference type="PROSITE" id="PS51085">
    <property type="entry name" value="2FE2S_FER_2"/>
    <property type="match status" value="1"/>
</dbReference>
<dbReference type="CDD" id="cd02788">
    <property type="entry name" value="MopB_CT_NDH-1_NuoG2-N7"/>
    <property type="match status" value="1"/>
</dbReference>
<evidence type="ECO:0000256" key="3">
    <source>
        <dbReference type="ARBA" id="ARBA00022485"/>
    </source>
</evidence>
<organism evidence="18 19">
    <name type="scientific">Fontimonas thermophila</name>
    <dbReference type="NCBI Taxonomy" id="1076937"/>
    <lineage>
        <taxon>Bacteria</taxon>
        <taxon>Pseudomonadati</taxon>
        <taxon>Pseudomonadota</taxon>
        <taxon>Gammaproteobacteria</taxon>
        <taxon>Nevskiales</taxon>
        <taxon>Nevskiaceae</taxon>
        <taxon>Fontimonas</taxon>
    </lineage>
</organism>
<dbReference type="Pfam" id="PF04879">
    <property type="entry name" value="Molybdop_Fe4S4"/>
    <property type="match status" value="1"/>
</dbReference>
<dbReference type="Pfam" id="PF13510">
    <property type="entry name" value="Fer2_4"/>
    <property type="match status" value="1"/>
</dbReference>
<dbReference type="EMBL" id="FOOC01000010">
    <property type="protein sequence ID" value="SFF57947.1"/>
    <property type="molecule type" value="Genomic_DNA"/>
</dbReference>
<dbReference type="InterPro" id="IPR009010">
    <property type="entry name" value="Asp_de-COase-like_dom_sf"/>
</dbReference>
<dbReference type="Gene3D" id="3.30.200.210">
    <property type="match status" value="1"/>
</dbReference>
<keyword evidence="9 14" id="KW-0411">Iron-sulfur</keyword>
<dbReference type="SUPFAM" id="SSF50692">
    <property type="entry name" value="ADC-like"/>
    <property type="match status" value="1"/>
</dbReference>
<dbReference type="SUPFAM" id="SSF54292">
    <property type="entry name" value="2Fe-2S ferredoxin-like"/>
    <property type="match status" value="1"/>
</dbReference>
<evidence type="ECO:0000256" key="10">
    <source>
        <dbReference type="ARBA" id="ARBA00023027"/>
    </source>
</evidence>
<comment type="function">
    <text evidence="14">NDH-1 shuttles electrons from NADH, via FMN and iron-sulfur (Fe-S) centers, to quinones in the respiratory chain. Couples the redox reaction to proton translocation (for every two electrons transferred, four hydrogen ions are translocated across the cytoplasmic membrane), and thus conserves the redox energy in a proton gradient.</text>
</comment>
<dbReference type="Gene3D" id="3.40.50.740">
    <property type="match status" value="1"/>
</dbReference>
<dbReference type="InterPro" id="IPR036010">
    <property type="entry name" value="2Fe-2S_ferredoxin-like_sf"/>
</dbReference>
<dbReference type="InterPro" id="IPR000283">
    <property type="entry name" value="NADH_UbQ_OxRdtase_75kDa_su_CS"/>
</dbReference>
<dbReference type="GO" id="GO:0051537">
    <property type="term" value="F:2 iron, 2 sulfur cluster binding"/>
    <property type="evidence" value="ECO:0007669"/>
    <property type="project" value="UniProtKB-UniRule"/>
</dbReference>
<evidence type="ECO:0000256" key="2">
    <source>
        <dbReference type="ARBA" id="ARBA00005404"/>
    </source>
</evidence>
<comment type="similarity">
    <text evidence="2 14">Belongs to the complex I 75 kDa subunit family.</text>
</comment>
<evidence type="ECO:0000256" key="13">
    <source>
        <dbReference type="ARBA" id="ARBA00047712"/>
    </source>
</evidence>
<keyword evidence="6 14" id="KW-0479">Metal-binding</keyword>
<dbReference type="EC" id="7.1.1.-" evidence="14"/>
<evidence type="ECO:0000259" key="16">
    <source>
        <dbReference type="PROSITE" id="PS51669"/>
    </source>
</evidence>
<comment type="subunit">
    <text evidence="12">Composed of 13 different subunits. Subunits NuoCD, E, F, and G constitute the peripheral sector of the complex.</text>
</comment>
<dbReference type="InterPro" id="IPR006963">
    <property type="entry name" value="Mopterin_OxRdtase_4Fe-4S_dom"/>
</dbReference>
<dbReference type="GO" id="GO:0003954">
    <property type="term" value="F:NADH dehydrogenase activity"/>
    <property type="evidence" value="ECO:0007669"/>
    <property type="project" value="TreeGrafter"/>
</dbReference>
<dbReference type="STRING" id="1076937.SAMN04488120_11024"/>
<dbReference type="PANTHER" id="PTHR43105">
    <property type="entry name" value="RESPIRATORY NITRATE REDUCTASE"/>
    <property type="match status" value="1"/>
</dbReference>
<keyword evidence="4 14" id="KW-0001">2Fe-2S</keyword>
<dbReference type="Pfam" id="PF22117">
    <property type="entry name" value="Fer4_Nqo3"/>
    <property type="match status" value="1"/>
</dbReference>
<evidence type="ECO:0000256" key="9">
    <source>
        <dbReference type="ARBA" id="ARBA00023014"/>
    </source>
</evidence>
<dbReference type="GO" id="GO:0016020">
    <property type="term" value="C:membrane"/>
    <property type="evidence" value="ECO:0007669"/>
    <property type="project" value="InterPro"/>
</dbReference>
<evidence type="ECO:0000256" key="11">
    <source>
        <dbReference type="ARBA" id="ARBA00023075"/>
    </source>
</evidence>
<evidence type="ECO:0000256" key="6">
    <source>
        <dbReference type="ARBA" id="ARBA00022723"/>
    </source>
</evidence>
<dbReference type="InterPro" id="IPR050123">
    <property type="entry name" value="Prok_molybdopt-oxidoreductase"/>
</dbReference>
<comment type="cofactor">
    <cofactor evidence="14">
        <name>[2Fe-2S] cluster</name>
        <dbReference type="ChEBI" id="CHEBI:190135"/>
    </cofactor>
    <text evidence="14">Binds 1 [2Fe-2S] cluster per subunit.</text>
</comment>
<dbReference type="PROSITE" id="PS00642">
    <property type="entry name" value="COMPLEX1_75K_2"/>
    <property type="match status" value="1"/>
</dbReference>
<keyword evidence="11" id="KW-0830">Ubiquinone</keyword>
<comment type="cofactor">
    <cofactor evidence="1 14">
        <name>[4Fe-4S] cluster</name>
        <dbReference type="ChEBI" id="CHEBI:49883"/>
    </cofactor>
</comment>
<dbReference type="SMART" id="SM00926">
    <property type="entry name" value="Molybdop_Fe4S4"/>
    <property type="match status" value="1"/>
</dbReference>
<dbReference type="PROSITE" id="PS51669">
    <property type="entry name" value="4FE4S_MOW_BIS_MGD"/>
    <property type="match status" value="1"/>
</dbReference>
<keyword evidence="3 14" id="KW-0004">4Fe-4S</keyword>
<dbReference type="GO" id="GO:0008137">
    <property type="term" value="F:NADH dehydrogenase (ubiquinone) activity"/>
    <property type="evidence" value="ECO:0007669"/>
    <property type="project" value="UniProtKB-UniRule"/>
</dbReference>
<dbReference type="PROSITE" id="PS00641">
    <property type="entry name" value="COMPLEX1_75K_1"/>
    <property type="match status" value="1"/>
</dbReference>
<dbReference type="AlphaFoldDB" id="A0A1I2JY53"/>
<evidence type="ECO:0000259" key="15">
    <source>
        <dbReference type="PROSITE" id="PS51085"/>
    </source>
</evidence>
<name>A0A1I2JY53_9GAMM</name>
<evidence type="ECO:0000259" key="17">
    <source>
        <dbReference type="PROSITE" id="PS51839"/>
    </source>
</evidence>
<dbReference type="Pfam" id="PF00384">
    <property type="entry name" value="Molybdopterin"/>
    <property type="match status" value="1"/>
</dbReference>
<feature type="domain" description="4Fe-4S Mo/W bis-MGD-type" evidence="16">
    <location>
        <begin position="233"/>
        <end position="289"/>
    </location>
</feature>
<keyword evidence="19" id="KW-1185">Reference proteome</keyword>
<sequence length="908" mass="98811">MSAGDARSATAPLVTIEIDGRRYRVDPRRNLLEVALELGFDLPYFCWHPALGSVGACRQCAVTQFKDENDTQGRVVMACMTPCADKTRIAIAHPDALEMRASVIEMLMTNHPHDCPVCEEGGACHLQDMTVMTGHAYRRYRFHKRTHVNQDLGPFVSHEMNRCIACYRCVRFYREYAGGDDLNVFGAHHYVYFGRASDGVLESPFSGNLVEVCPTGVFTDKTYGESYTRKWDLQQAPSICHHCAVGCNIMPGERYGRLKRIENRYHGALNGYFLCDRGRYGYQHVNAQGRVRHAALRRDRGAARQPVDADTAIATLAGWLAEGRVLGIGSPRASLEANYALRALVGADRFHRGIDAETARLDDLVLETLARGPAQIATIADIEQADAVLVLGEDVLATGARIALAIRQAVRQSAYAMADAAHVPRWQDHSARLLAQEVKSPLFVCTPAATGLDGIATRTYRGAPQDLVRLAQEIVHLLDYTQPRAPGLDGDTIHLAHTIAEALKGAQRPLIVSGTGCGSAALLQVVANLCTALGRSGRKPWLALLPSECNSLGTALLGGPGLDAALARIEVGEIDTLIVLENDLFRRVPAPRLQALLMRLSHLVVIDALATPTAEAADLLLPAGAFAETDGTLVNYEGRAQRYFQVYVPEGDIRESWRWLQQVARARGQDLGDALDALIAGCAGSDPRLARIVDAAPSARFRIHGSRIPRQPHRYSGRTAMHAQRDIHEPRPPQDPDTPLAFSMEGARTGAPPAEIPIFWYPRWNSVQSVHKFQQEIGGPLRGGDPGVRLIEPGPGGHYHDRPGYRAPAELETVWLYELFGSEELSVRGDAIASRVAAPYLVLHPATAARLGLTAGATVQVEAAGQRWQAVLRVSPTFAANVAGVPRGLPGVPTFATGTVLSVREVRP</sequence>
<keyword evidence="10 14" id="KW-0520">NAD</keyword>
<dbReference type="CDD" id="cd02771">
    <property type="entry name" value="MopB_NDH-1_NuoG2-N7"/>
    <property type="match status" value="1"/>
</dbReference>
<dbReference type="Gene3D" id="2.40.40.20">
    <property type="match status" value="1"/>
</dbReference>
<evidence type="ECO:0000256" key="1">
    <source>
        <dbReference type="ARBA" id="ARBA00001966"/>
    </source>
</evidence>